<organism evidence="4 5">
    <name type="scientific">Thlaspi arvense</name>
    <name type="common">Field penny-cress</name>
    <dbReference type="NCBI Taxonomy" id="13288"/>
    <lineage>
        <taxon>Eukaryota</taxon>
        <taxon>Viridiplantae</taxon>
        <taxon>Streptophyta</taxon>
        <taxon>Embryophyta</taxon>
        <taxon>Tracheophyta</taxon>
        <taxon>Spermatophyta</taxon>
        <taxon>Magnoliopsida</taxon>
        <taxon>eudicotyledons</taxon>
        <taxon>Gunneridae</taxon>
        <taxon>Pentapetalae</taxon>
        <taxon>rosids</taxon>
        <taxon>malvids</taxon>
        <taxon>Brassicales</taxon>
        <taxon>Brassicaceae</taxon>
        <taxon>Thlaspideae</taxon>
        <taxon>Thlaspi</taxon>
    </lineage>
</organism>
<evidence type="ECO:0000256" key="1">
    <source>
        <dbReference type="ARBA" id="ARBA00022741"/>
    </source>
</evidence>
<name>A0AAU9R8C5_THLAR</name>
<keyword evidence="5" id="KW-1185">Reference proteome</keyword>
<dbReference type="SUPFAM" id="SSF90002">
    <property type="entry name" value="Hypothetical protein YjiA, C-terminal domain"/>
    <property type="match status" value="1"/>
</dbReference>
<evidence type="ECO:0000256" key="2">
    <source>
        <dbReference type="ARBA" id="ARBA00023186"/>
    </source>
</evidence>
<feature type="domain" description="CobW C-terminal" evidence="3">
    <location>
        <begin position="48"/>
        <end position="94"/>
    </location>
</feature>
<gene>
    <name evidence="4" type="ORF">TAV2_LOCUS111</name>
</gene>
<protein>
    <recommendedName>
        <fullName evidence="3">CobW C-terminal domain-containing protein</fullName>
    </recommendedName>
</protein>
<reference evidence="4 5" key="1">
    <citation type="submission" date="2022-03" db="EMBL/GenBank/DDBJ databases">
        <authorList>
            <person name="Nunn A."/>
            <person name="Chopra R."/>
            <person name="Nunn A."/>
            <person name="Contreras Garrido A."/>
        </authorList>
    </citation>
    <scope>NUCLEOTIDE SEQUENCE [LARGE SCALE GENOMIC DNA]</scope>
</reference>
<evidence type="ECO:0000259" key="3">
    <source>
        <dbReference type="Pfam" id="PF07683"/>
    </source>
</evidence>
<evidence type="ECO:0000313" key="4">
    <source>
        <dbReference type="EMBL" id="CAH2033882.1"/>
    </source>
</evidence>
<accession>A0AAU9R8C5</accession>
<dbReference type="InterPro" id="IPR036627">
    <property type="entry name" value="CobW-likC_sf"/>
</dbReference>
<proteinExistence type="predicted"/>
<keyword evidence="2" id="KW-0143">Chaperone</keyword>
<dbReference type="Pfam" id="PF07683">
    <property type="entry name" value="CobW_C"/>
    <property type="match status" value="1"/>
</dbReference>
<sequence length="95" mass="10998">MHDDPKVIASELYNKYKYTWSVYGLRKFCISLQGCVEHSKLRPAAHFAGNAVKEIYEIVPARKWSEEESRTNKIVFIGHKLDEEALKSGLRDCRP</sequence>
<dbReference type="Gene3D" id="3.30.1220.10">
    <property type="entry name" value="CobW-like, C-terminal domain"/>
    <property type="match status" value="1"/>
</dbReference>
<keyword evidence="1" id="KW-0547">Nucleotide-binding</keyword>
<dbReference type="GO" id="GO:0000166">
    <property type="term" value="F:nucleotide binding"/>
    <property type="evidence" value="ECO:0007669"/>
    <property type="project" value="UniProtKB-KW"/>
</dbReference>
<dbReference type="Proteomes" id="UP000836841">
    <property type="component" value="Chromosome 1"/>
</dbReference>
<dbReference type="AlphaFoldDB" id="A0AAU9R8C5"/>
<dbReference type="EMBL" id="OU466857">
    <property type="protein sequence ID" value="CAH2033882.1"/>
    <property type="molecule type" value="Genomic_DNA"/>
</dbReference>
<evidence type="ECO:0000313" key="5">
    <source>
        <dbReference type="Proteomes" id="UP000836841"/>
    </source>
</evidence>
<dbReference type="InterPro" id="IPR011629">
    <property type="entry name" value="CobW-like_C"/>
</dbReference>